<dbReference type="AlphaFoldDB" id="A0A8C8UNN2"/>
<evidence type="ECO:0000313" key="3">
    <source>
        <dbReference type="Proteomes" id="UP000694547"/>
    </source>
</evidence>
<proteinExistence type="predicted"/>
<evidence type="ECO:0000256" key="1">
    <source>
        <dbReference type="SAM" id="SignalP"/>
    </source>
</evidence>
<feature type="signal peptide" evidence="1">
    <location>
        <begin position="1"/>
        <end position="19"/>
    </location>
</feature>
<accession>A0A8C8UNN2</accession>
<dbReference type="Proteomes" id="UP000694547">
    <property type="component" value="Chromosome 9"/>
</dbReference>
<dbReference type="GeneTree" id="ENSGT00390000000409"/>
<dbReference type="Ensembl" id="ENSPEMT00000033678.1">
    <property type="protein sequence ID" value="ENSPEMP00000033173.1"/>
    <property type="gene ID" value="ENSPEMG00000012231.2"/>
</dbReference>
<organism evidence="2 3">
    <name type="scientific">Peromyscus maniculatus bairdii</name>
    <name type="common">Prairie deer mouse</name>
    <dbReference type="NCBI Taxonomy" id="230844"/>
    <lineage>
        <taxon>Eukaryota</taxon>
        <taxon>Metazoa</taxon>
        <taxon>Chordata</taxon>
        <taxon>Craniata</taxon>
        <taxon>Vertebrata</taxon>
        <taxon>Euteleostomi</taxon>
        <taxon>Mammalia</taxon>
        <taxon>Eutheria</taxon>
        <taxon>Euarchontoglires</taxon>
        <taxon>Glires</taxon>
        <taxon>Rodentia</taxon>
        <taxon>Myomorpha</taxon>
        <taxon>Muroidea</taxon>
        <taxon>Cricetidae</taxon>
        <taxon>Neotominae</taxon>
        <taxon>Peromyscus</taxon>
    </lineage>
</organism>
<keyword evidence="1" id="KW-0732">Signal</keyword>
<sequence>MSRVPILRVLLFLVGVGGAQVLEMDKSAGTAIDTILQKKRRPRDARVIEL</sequence>
<reference evidence="2" key="3">
    <citation type="submission" date="2025-09" db="UniProtKB">
        <authorList>
            <consortium name="Ensembl"/>
        </authorList>
    </citation>
    <scope>IDENTIFICATION</scope>
</reference>
<feature type="chain" id="PRO_5034430197" evidence="1">
    <location>
        <begin position="20"/>
        <end position="50"/>
    </location>
</feature>
<evidence type="ECO:0000313" key="2">
    <source>
        <dbReference type="Ensembl" id="ENSPEMP00000033173.1"/>
    </source>
</evidence>
<protein>
    <submittedName>
        <fullName evidence="2">Transmembrane protein 273</fullName>
    </submittedName>
</protein>
<keyword evidence="3" id="KW-1185">Reference proteome</keyword>
<name>A0A8C8UNN2_PERMB</name>
<reference evidence="2 3" key="1">
    <citation type="submission" date="2018-10" db="EMBL/GenBank/DDBJ databases">
        <title>Improved assembly of the deer mouse Peromyscus maniculatus genome.</title>
        <authorList>
            <person name="Lassance J.-M."/>
            <person name="Hoekstra H.E."/>
        </authorList>
    </citation>
    <scope>NUCLEOTIDE SEQUENCE [LARGE SCALE GENOMIC DNA]</scope>
</reference>
<reference evidence="2" key="2">
    <citation type="submission" date="2025-08" db="UniProtKB">
        <authorList>
            <consortium name="Ensembl"/>
        </authorList>
    </citation>
    <scope>IDENTIFICATION</scope>
</reference>